<protein>
    <submittedName>
        <fullName evidence="1">Uncharacterized protein</fullName>
    </submittedName>
</protein>
<dbReference type="EMBL" id="LDPR01000009">
    <property type="protein sequence ID" value="KLO36371.1"/>
    <property type="molecule type" value="Genomic_DNA"/>
</dbReference>
<evidence type="ECO:0000313" key="1">
    <source>
        <dbReference type="EMBL" id="KLO36371.1"/>
    </source>
</evidence>
<proteinExistence type="predicted"/>
<comment type="caution">
    <text evidence="1">The sequence shown here is derived from an EMBL/GenBank/DDBJ whole genome shotgun (WGS) entry which is preliminary data.</text>
</comment>
<keyword evidence="2" id="KW-1185">Reference proteome</keyword>
<organism evidence="1 2">
    <name type="scientific">Mycobacterium haemophilum</name>
    <dbReference type="NCBI Taxonomy" id="29311"/>
    <lineage>
        <taxon>Bacteria</taxon>
        <taxon>Bacillati</taxon>
        <taxon>Actinomycetota</taxon>
        <taxon>Actinomycetes</taxon>
        <taxon>Mycobacteriales</taxon>
        <taxon>Mycobacteriaceae</taxon>
        <taxon>Mycobacterium</taxon>
    </lineage>
</organism>
<evidence type="ECO:0000313" key="2">
    <source>
        <dbReference type="Proteomes" id="UP000036334"/>
    </source>
</evidence>
<dbReference type="AlphaFoldDB" id="A0A0I9ZAJ4"/>
<sequence>MLHWIHANWGHLVLHWLSQHWGDVVPAWLAVTGEPVRAALYFDVVDGCETVELDLFVAMQTQDRRVAVSWRPTPDRTGDPWTQRLGLP</sequence>
<dbReference type="Proteomes" id="UP000036334">
    <property type="component" value="Unassembled WGS sequence"/>
</dbReference>
<reference evidence="1 2" key="1">
    <citation type="submission" date="2015-05" db="EMBL/GenBank/DDBJ databases">
        <title>Genome sequence of Mycobacterium haemophilum.</title>
        <authorList>
            <person name="Greninger A.L."/>
            <person name="Cunningham G."/>
            <person name="Miller S."/>
        </authorList>
    </citation>
    <scope>NUCLEOTIDE SEQUENCE [LARGE SCALE GENOMIC DNA]</scope>
    <source>
        <strain evidence="2">UC1</strain>
    </source>
</reference>
<gene>
    <name evidence="1" type="ORF">ABH38_12460</name>
</gene>
<accession>A0A0I9ZAJ4</accession>
<name>A0A0I9ZAJ4_9MYCO</name>
<dbReference type="STRING" id="1202450.B586_10045"/>